<dbReference type="AlphaFoldDB" id="A0A0K6S7I2"/>
<feature type="region of interest" description="Disordered" evidence="1">
    <location>
        <begin position="87"/>
        <end position="184"/>
    </location>
</feature>
<dbReference type="VEuPathDB" id="CryptoDB:Cvel_20679"/>
<evidence type="ECO:0000256" key="2">
    <source>
        <dbReference type="SAM" id="SignalP"/>
    </source>
</evidence>
<organism evidence="4">
    <name type="scientific">Chromera velia CCMP2878</name>
    <dbReference type="NCBI Taxonomy" id="1169474"/>
    <lineage>
        <taxon>Eukaryota</taxon>
        <taxon>Sar</taxon>
        <taxon>Alveolata</taxon>
        <taxon>Colpodellida</taxon>
        <taxon>Chromeraceae</taxon>
        <taxon>Chromera</taxon>
    </lineage>
</organism>
<feature type="compositionally biased region" description="Basic and acidic residues" evidence="1">
    <location>
        <begin position="332"/>
        <end position="353"/>
    </location>
</feature>
<evidence type="ECO:0000259" key="3">
    <source>
        <dbReference type="PROSITE" id="PS51688"/>
    </source>
</evidence>
<name>A0A0K6S7I2_9ALVE</name>
<feature type="compositionally biased region" description="Basic and acidic residues" evidence="1">
    <location>
        <begin position="96"/>
        <end position="111"/>
    </location>
</feature>
<feature type="compositionally biased region" description="Polar residues" evidence="1">
    <location>
        <begin position="171"/>
        <end position="183"/>
    </location>
</feature>
<feature type="compositionally biased region" description="Basic and acidic residues" evidence="1">
    <location>
        <begin position="488"/>
        <end position="503"/>
    </location>
</feature>
<sequence>MGRLGSSLSLTSFAMLGSSLSVASFGRFGSGLTVNGNLYVTGNISYGGTLQDGTNTSCGTFGSSSCASDRRLKHAIRNLKEWRSDDWQNVSSSSSMRKEGPSPVHQEDRSQSEGALLRYSPKVQPFRSPEEETQKLRRLQSSDLQQDRGDLLARAGGESSSDPLSRETVEGRQTQRGPASSISDVLERLEPVAFRWREGTNEASIETLRGENFGFIAQEVREVLPSLVSENHEGKLRLRYQDFSAIAVAGLKEQRRELERQQKEIDTQKTQMEDRKKELDEQKKALAEEKEAVRKELAQQKKALEEQSQELAAIRSLLLSQGGYAKSSLVVSRERPAKSIEEERIRGESEKETVQTVGHQGENRESIETYEGEGGSLGVTQASTSTSSPSQEVLQAEDSSASVFDRLPSHSSQQERTWLLLSDPVRREMINLERPNGLEGGVVFERGGVQGGRGEDDLIRSRGEKGVEEEGDLRERFSEEQWTSGDSRFSESRGRAGEEERAPPEPPLTLLE</sequence>
<dbReference type="Pfam" id="PF13884">
    <property type="entry name" value="Peptidase_S74"/>
    <property type="match status" value="1"/>
</dbReference>
<feature type="region of interest" description="Disordered" evidence="1">
    <location>
        <begin position="330"/>
        <end position="415"/>
    </location>
</feature>
<evidence type="ECO:0000256" key="1">
    <source>
        <dbReference type="SAM" id="MobiDB-lite"/>
    </source>
</evidence>
<gene>
    <name evidence="4" type="ORF">Cvel_20679.t1.CR1</name>
</gene>
<dbReference type="EMBL" id="CDMZ01000969">
    <property type="protein sequence ID" value="CUC09497.1"/>
    <property type="molecule type" value="Genomic_DNA"/>
</dbReference>
<feature type="region of interest" description="Disordered" evidence="1">
    <location>
        <begin position="438"/>
        <end position="512"/>
    </location>
</feature>
<dbReference type="PROSITE" id="PS51688">
    <property type="entry name" value="ICA"/>
    <property type="match status" value="1"/>
</dbReference>
<keyword evidence="2" id="KW-0732">Signal</keyword>
<evidence type="ECO:0000313" key="4">
    <source>
        <dbReference type="EMBL" id="CUC09497.1"/>
    </source>
</evidence>
<proteinExistence type="predicted"/>
<feature type="region of interest" description="Disordered" evidence="1">
    <location>
        <begin position="259"/>
        <end position="280"/>
    </location>
</feature>
<feature type="signal peptide" evidence="2">
    <location>
        <begin position="1"/>
        <end position="19"/>
    </location>
</feature>
<feature type="domain" description="Peptidase S74" evidence="3">
    <location>
        <begin position="68"/>
        <end position="265"/>
    </location>
</feature>
<feature type="chain" id="PRO_5005508128" description="Peptidase S74 domain-containing protein" evidence="2">
    <location>
        <begin position="20"/>
        <end position="512"/>
    </location>
</feature>
<feature type="compositionally biased region" description="Basic and acidic residues" evidence="1">
    <location>
        <begin position="453"/>
        <end position="479"/>
    </location>
</feature>
<protein>
    <recommendedName>
        <fullName evidence="3">Peptidase S74 domain-containing protein</fullName>
    </recommendedName>
</protein>
<reference evidence="4" key="1">
    <citation type="submission" date="2014-11" db="EMBL/GenBank/DDBJ databases">
        <title>Molecular phylogeny of cliff fern family Woodsiaceae with morphological implications.</title>
        <authorList>
            <person name="Shao Y.-Z."/>
            <person name="Wei R."/>
            <person name="Zhang X.-C."/>
        </authorList>
    </citation>
    <scope>NUCLEOTIDE SEQUENCE</scope>
</reference>
<feature type="compositionally biased region" description="Polar residues" evidence="1">
    <location>
        <begin position="391"/>
        <end position="402"/>
    </location>
</feature>
<dbReference type="InterPro" id="IPR030392">
    <property type="entry name" value="S74_ICA"/>
</dbReference>
<accession>A0A0K6S7I2</accession>